<dbReference type="InterPro" id="IPR036291">
    <property type="entry name" value="NAD(P)-bd_dom_sf"/>
</dbReference>
<dbReference type="Gene3D" id="3.40.50.720">
    <property type="entry name" value="NAD(P)-binding Rossmann-like Domain"/>
    <property type="match status" value="1"/>
</dbReference>
<accession>A0A6G3TFA8</accession>
<name>A0A6G3TFA8_9ACTN</name>
<proteinExistence type="predicted"/>
<gene>
    <name evidence="2" type="ORF">G3I66_16220</name>
</gene>
<dbReference type="EMBL" id="JAAGMQ010000458">
    <property type="protein sequence ID" value="NEC34701.1"/>
    <property type="molecule type" value="Genomic_DNA"/>
</dbReference>
<evidence type="ECO:0000259" key="1">
    <source>
        <dbReference type="Pfam" id="PF13460"/>
    </source>
</evidence>
<evidence type="ECO:0000313" key="3">
    <source>
        <dbReference type="Proteomes" id="UP000475666"/>
    </source>
</evidence>
<dbReference type="InterPro" id="IPR016040">
    <property type="entry name" value="NAD(P)-bd_dom"/>
</dbReference>
<sequence length="219" mass="21899">MRVAIAGGHGQIALRLERLLSARGDDVVGIIRRAEQAADLRAAGAVPVVCDLEKASVADVAAHLSGVDAVVFAAGAGPASGAARKDTVDRAAAVLFADAAEAAGVPRYLMISGKGVGTEPPAGTDPVFAVYLNAKAEADADLRARAGLAWTILQPGALTDEPATGRVTLAESTPSGSVSRDDVALVLTALLDEPGAAGRTFELVGGDTPVADAVRAAVS</sequence>
<comment type="caution">
    <text evidence="2">The sequence shown here is derived from an EMBL/GenBank/DDBJ whole genome shotgun (WGS) entry which is preliminary data.</text>
</comment>
<organism evidence="2 3">
    <name type="scientific">Streptomyces rubrogriseus</name>
    <dbReference type="NCBI Taxonomy" id="194673"/>
    <lineage>
        <taxon>Bacteria</taxon>
        <taxon>Bacillati</taxon>
        <taxon>Actinomycetota</taxon>
        <taxon>Actinomycetes</taxon>
        <taxon>Kitasatosporales</taxon>
        <taxon>Streptomycetaceae</taxon>
        <taxon>Streptomyces</taxon>
        <taxon>Streptomyces violaceoruber group</taxon>
    </lineage>
</organism>
<feature type="domain" description="NAD(P)-binding" evidence="1">
    <location>
        <begin position="7"/>
        <end position="194"/>
    </location>
</feature>
<reference evidence="2 3" key="1">
    <citation type="submission" date="2020-01" db="EMBL/GenBank/DDBJ databases">
        <title>Insect and environment-associated Actinomycetes.</title>
        <authorList>
            <person name="Currrie C."/>
            <person name="Chevrette M."/>
            <person name="Carlson C."/>
            <person name="Stubbendieck R."/>
            <person name="Wendt-Pienkowski E."/>
        </authorList>
    </citation>
    <scope>NUCLEOTIDE SEQUENCE [LARGE SCALE GENOMIC DNA]</scope>
    <source>
        <strain evidence="2 3">SID7739</strain>
    </source>
</reference>
<dbReference type="AlphaFoldDB" id="A0A6G3TFA8"/>
<dbReference type="SUPFAM" id="SSF51735">
    <property type="entry name" value="NAD(P)-binding Rossmann-fold domains"/>
    <property type="match status" value="1"/>
</dbReference>
<dbReference type="Pfam" id="PF13460">
    <property type="entry name" value="NAD_binding_10"/>
    <property type="match status" value="1"/>
</dbReference>
<dbReference type="RefSeq" id="WP_164275009.1">
    <property type="nucleotide sequence ID" value="NZ_JAAGMQ010000458.1"/>
</dbReference>
<dbReference type="PANTHER" id="PTHR15020:SF50">
    <property type="entry name" value="UPF0659 PROTEIN YMR090W"/>
    <property type="match status" value="1"/>
</dbReference>
<dbReference type="Proteomes" id="UP000475666">
    <property type="component" value="Unassembled WGS sequence"/>
</dbReference>
<protein>
    <submittedName>
        <fullName evidence="2">NAD(P)H-binding protein</fullName>
    </submittedName>
</protein>
<evidence type="ECO:0000313" key="2">
    <source>
        <dbReference type="EMBL" id="NEC34701.1"/>
    </source>
</evidence>
<dbReference type="PANTHER" id="PTHR15020">
    <property type="entry name" value="FLAVIN REDUCTASE-RELATED"/>
    <property type="match status" value="1"/>
</dbReference>